<accession>A0A2S7WVQ8</accession>
<dbReference type="Pfam" id="PF09603">
    <property type="entry name" value="Fib_succ_major"/>
    <property type="match status" value="1"/>
</dbReference>
<sequence>MIKTIQLLGFLCFIITFSNCTSDDEQIDGVLKLVTDVDGNIYNTLKLGNQTWMLENLKTTKYNDGTAITKYTFQTFGNNWGNLDNQEGLYQWSNTSDLNNVIDQELTFDFYGAMYNHWAIESGKLAPKGWKIPSVEDFKELESYLAENGYAGKEAETLKTTSGWLPSSGNGTNAVGFNALPNGYINAIGGATLAEGITTWATSSFNSTNKKRTMINLFNKKTISYEENAYQIGAGIRCIKE</sequence>
<reference evidence="2 3" key="1">
    <citation type="submission" date="2016-12" db="EMBL/GenBank/DDBJ databases">
        <title>Trade-off between light-utilization and light-protection in marine flavobacteria.</title>
        <authorList>
            <person name="Kumagai Y."/>
            <person name="Yoshizawa S."/>
            <person name="Kogure K."/>
            <person name="Iwasaki W."/>
        </authorList>
    </citation>
    <scope>NUCLEOTIDE SEQUENCE [LARGE SCALE GENOMIC DNA]</scope>
    <source>
        <strain evidence="2 3">ATCC 43844</strain>
    </source>
</reference>
<dbReference type="NCBIfam" id="TIGR02145">
    <property type="entry name" value="Fib_succ_major"/>
    <property type="match status" value="1"/>
</dbReference>
<organism evidence="2 3">
    <name type="scientific">Polaribacter glomeratus</name>
    <dbReference type="NCBI Taxonomy" id="102"/>
    <lineage>
        <taxon>Bacteria</taxon>
        <taxon>Pseudomonadati</taxon>
        <taxon>Bacteroidota</taxon>
        <taxon>Flavobacteriia</taxon>
        <taxon>Flavobacteriales</taxon>
        <taxon>Flavobacteriaceae</taxon>
    </lineage>
</organism>
<evidence type="ECO:0000313" key="2">
    <source>
        <dbReference type="EMBL" id="PQJ81382.1"/>
    </source>
</evidence>
<keyword evidence="3" id="KW-1185">Reference proteome</keyword>
<feature type="domain" description="Fibrobacter succinogenes major paralogous" evidence="1">
    <location>
        <begin position="46"/>
        <end position="240"/>
    </location>
</feature>
<dbReference type="InterPro" id="IPR011871">
    <property type="entry name" value="Fib_succ_major"/>
</dbReference>
<protein>
    <recommendedName>
        <fullName evidence="1">Fibrobacter succinogenes major paralogous domain-containing protein</fullName>
    </recommendedName>
</protein>
<gene>
    <name evidence="2" type="ORF">BTO16_01775</name>
</gene>
<name>A0A2S7WVQ8_9FLAO</name>
<dbReference type="OrthoDB" id="9805760at2"/>
<dbReference type="RefSeq" id="WP_105019958.1">
    <property type="nucleotide sequence ID" value="NZ_MSCM01000001.1"/>
</dbReference>
<proteinExistence type="predicted"/>
<dbReference type="Proteomes" id="UP000239068">
    <property type="component" value="Unassembled WGS sequence"/>
</dbReference>
<dbReference type="EMBL" id="MSCM01000001">
    <property type="protein sequence ID" value="PQJ81382.1"/>
    <property type="molecule type" value="Genomic_DNA"/>
</dbReference>
<comment type="caution">
    <text evidence="2">The sequence shown here is derived from an EMBL/GenBank/DDBJ whole genome shotgun (WGS) entry which is preliminary data.</text>
</comment>
<dbReference type="AlphaFoldDB" id="A0A2S7WVQ8"/>
<evidence type="ECO:0000313" key="3">
    <source>
        <dbReference type="Proteomes" id="UP000239068"/>
    </source>
</evidence>
<evidence type="ECO:0000259" key="1">
    <source>
        <dbReference type="Pfam" id="PF09603"/>
    </source>
</evidence>